<dbReference type="Proteomes" id="UP001152795">
    <property type="component" value="Unassembled WGS sequence"/>
</dbReference>
<protein>
    <submittedName>
        <fullName evidence="2">Uncharacterized protein</fullName>
    </submittedName>
</protein>
<dbReference type="EMBL" id="CACRXK020000082">
    <property type="protein sequence ID" value="CAB3977965.1"/>
    <property type="molecule type" value="Genomic_DNA"/>
</dbReference>
<feature type="region of interest" description="Disordered" evidence="1">
    <location>
        <begin position="194"/>
        <end position="228"/>
    </location>
</feature>
<keyword evidence="3" id="KW-1185">Reference proteome</keyword>
<reference evidence="2" key="1">
    <citation type="submission" date="2020-04" db="EMBL/GenBank/DDBJ databases">
        <authorList>
            <person name="Alioto T."/>
            <person name="Alioto T."/>
            <person name="Gomez Garrido J."/>
        </authorList>
    </citation>
    <scope>NUCLEOTIDE SEQUENCE</scope>
    <source>
        <strain evidence="2">A484AB</strain>
    </source>
</reference>
<dbReference type="AlphaFoldDB" id="A0A7D9H9D1"/>
<name>A0A7D9H9D1_PARCT</name>
<gene>
    <name evidence="2" type="ORF">PACLA_8A066424</name>
</gene>
<proteinExistence type="predicted"/>
<evidence type="ECO:0000313" key="3">
    <source>
        <dbReference type="Proteomes" id="UP001152795"/>
    </source>
</evidence>
<evidence type="ECO:0000256" key="1">
    <source>
        <dbReference type="SAM" id="MobiDB-lite"/>
    </source>
</evidence>
<sequence>MADQESIKIYKREKTLLEKVLGTYENGKTKIVLMKQWTKKCALTVGHLSQDSTKYIYDSGIELSYEEMEALADILPTMTKSDQAKNYAELGTSKDSYGNEYRSIVTRSEYAGLKVCKLKKSQKPVDFGTTTSTTTTDCPDPAPATTATKTRVEDLWVECFDKFYINKNDDWKKLSDVIRDFCYEAYGILNPSSGLDVVPPSPPPTEQKQLDGPKKRKRDTTTKGSVKKTKKVVVEEDSEKSEVRKFLVLQKMATRLIMLNMCKYRKDCEETISRFGAEMYKICPYPYENFLVVAEYLEETCATINHQLSLF</sequence>
<evidence type="ECO:0000313" key="2">
    <source>
        <dbReference type="EMBL" id="CAB3977965.1"/>
    </source>
</evidence>
<accession>A0A7D9H9D1</accession>
<organism evidence="2 3">
    <name type="scientific">Paramuricea clavata</name>
    <name type="common">Red gorgonian</name>
    <name type="synonym">Violescent sea-whip</name>
    <dbReference type="NCBI Taxonomy" id="317549"/>
    <lineage>
        <taxon>Eukaryota</taxon>
        <taxon>Metazoa</taxon>
        <taxon>Cnidaria</taxon>
        <taxon>Anthozoa</taxon>
        <taxon>Octocorallia</taxon>
        <taxon>Malacalcyonacea</taxon>
        <taxon>Plexauridae</taxon>
        <taxon>Paramuricea</taxon>
    </lineage>
</organism>
<comment type="caution">
    <text evidence="2">The sequence shown here is derived from an EMBL/GenBank/DDBJ whole genome shotgun (WGS) entry which is preliminary data.</text>
</comment>